<evidence type="ECO:0000256" key="1">
    <source>
        <dbReference type="SAM" id="MobiDB-lite"/>
    </source>
</evidence>
<name>A0A1C6T7L1_9ACTN</name>
<gene>
    <name evidence="2" type="ORF">GA0070624_5895</name>
</gene>
<dbReference type="AlphaFoldDB" id="A0A1C6T7L1"/>
<reference evidence="3" key="1">
    <citation type="submission" date="2016-06" db="EMBL/GenBank/DDBJ databases">
        <authorList>
            <person name="Varghese N."/>
            <person name="Submissions Spin"/>
        </authorList>
    </citation>
    <scope>NUCLEOTIDE SEQUENCE [LARGE SCALE GENOMIC DNA]</scope>
    <source>
        <strain evidence="3">DSM 45431</strain>
    </source>
</reference>
<dbReference type="Proteomes" id="UP000199413">
    <property type="component" value="Unassembled WGS sequence"/>
</dbReference>
<organism evidence="2 3">
    <name type="scientific">Micromonospora rhizosphaerae</name>
    <dbReference type="NCBI Taxonomy" id="568872"/>
    <lineage>
        <taxon>Bacteria</taxon>
        <taxon>Bacillati</taxon>
        <taxon>Actinomycetota</taxon>
        <taxon>Actinomycetes</taxon>
        <taxon>Micromonosporales</taxon>
        <taxon>Micromonosporaceae</taxon>
        <taxon>Micromonospora</taxon>
    </lineage>
</organism>
<keyword evidence="3" id="KW-1185">Reference proteome</keyword>
<protein>
    <submittedName>
        <fullName evidence="2">Uncharacterized protein</fullName>
    </submittedName>
</protein>
<dbReference type="EMBL" id="FMHV01000002">
    <property type="protein sequence ID" value="SCL37503.1"/>
    <property type="molecule type" value="Genomic_DNA"/>
</dbReference>
<feature type="compositionally biased region" description="Basic and acidic residues" evidence="1">
    <location>
        <begin position="13"/>
        <end position="24"/>
    </location>
</feature>
<sequence length="84" mass="8784">MLSRVSASARPGKKQEDSGHDRQCTRQAATRVAHYHGSGRPACPDAGRDLVTRARHGHASPGPANIPGVTDRPPAGVGDNDKHG</sequence>
<dbReference type="STRING" id="568872.GA0070624_5895"/>
<evidence type="ECO:0000313" key="2">
    <source>
        <dbReference type="EMBL" id="SCL37503.1"/>
    </source>
</evidence>
<feature type="region of interest" description="Disordered" evidence="1">
    <location>
        <begin position="1"/>
        <end position="84"/>
    </location>
</feature>
<proteinExistence type="predicted"/>
<accession>A0A1C6T7L1</accession>
<evidence type="ECO:0000313" key="3">
    <source>
        <dbReference type="Proteomes" id="UP000199413"/>
    </source>
</evidence>